<name>A0A1H0P7X7_9ACTN</name>
<keyword evidence="2" id="KW-1185">Reference proteome</keyword>
<accession>A0A1H0P7X7</accession>
<organism evidence="1 2">
    <name type="scientific">Actinopolyspora xinjiangensis</name>
    <dbReference type="NCBI Taxonomy" id="405564"/>
    <lineage>
        <taxon>Bacteria</taxon>
        <taxon>Bacillati</taxon>
        <taxon>Actinomycetota</taxon>
        <taxon>Actinomycetes</taxon>
        <taxon>Actinopolysporales</taxon>
        <taxon>Actinopolysporaceae</taxon>
        <taxon>Actinopolyspora</taxon>
    </lineage>
</organism>
<dbReference type="InterPro" id="IPR011051">
    <property type="entry name" value="RmlC_Cupin_sf"/>
</dbReference>
<protein>
    <recommendedName>
        <fullName evidence="3">Cysteine dioxygenase type I</fullName>
    </recommendedName>
</protein>
<evidence type="ECO:0000313" key="1">
    <source>
        <dbReference type="EMBL" id="SDP00820.1"/>
    </source>
</evidence>
<dbReference type="AlphaFoldDB" id="A0A1H0P7X7"/>
<sequence length="296" mass="33115">MTTQTVPQQTTPSTKKPPFYIDRNEERELRMRAERLQPSLVVDQAASFDEYVRQLMIPPTVMDLARKAANLRLASWEVQAIRSLLAPDWGASAPLLRSILVRKAKEDNTHPPYIRVACTGKGLYDDWAEPYGFDETKQANFGSPAVLEIWPAQHYSPMHSHGDTTGIIHCLAGQLDVMCYEKLDWNATKRGLVTLTPGQCAWLSKKQYAVHKVFCPLDGGEQPTALLNDTGDFGASFHVYLNETETTGEEPVPAVLSRDSFSYIDEKTHELKEFTTYSDLSWPALRAAMTHVASAG</sequence>
<dbReference type="Proteomes" id="UP000199497">
    <property type="component" value="Unassembled WGS sequence"/>
</dbReference>
<dbReference type="EMBL" id="FNJR01000001">
    <property type="protein sequence ID" value="SDP00820.1"/>
    <property type="molecule type" value="Genomic_DNA"/>
</dbReference>
<dbReference type="RefSeq" id="WP_092596796.1">
    <property type="nucleotide sequence ID" value="NZ_FNJR01000001.1"/>
</dbReference>
<dbReference type="SUPFAM" id="SSF51182">
    <property type="entry name" value="RmlC-like cupins"/>
    <property type="match status" value="1"/>
</dbReference>
<evidence type="ECO:0008006" key="3">
    <source>
        <dbReference type="Google" id="ProtNLM"/>
    </source>
</evidence>
<reference evidence="2" key="1">
    <citation type="submission" date="2016-10" db="EMBL/GenBank/DDBJ databases">
        <authorList>
            <person name="Varghese N."/>
            <person name="Submissions S."/>
        </authorList>
    </citation>
    <scope>NUCLEOTIDE SEQUENCE [LARGE SCALE GENOMIC DNA]</scope>
    <source>
        <strain evidence="2">DSM 46732</strain>
    </source>
</reference>
<proteinExistence type="predicted"/>
<dbReference type="Gene3D" id="2.60.120.10">
    <property type="entry name" value="Jelly Rolls"/>
    <property type="match status" value="1"/>
</dbReference>
<evidence type="ECO:0000313" key="2">
    <source>
        <dbReference type="Proteomes" id="UP000199497"/>
    </source>
</evidence>
<gene>
    <name evidence="1" type="ORF">SAMN04487905_101420</name>
</gene>
<dbReference type="InterPro" id="IPR014710">
    <property type="entry name" value="RmlC-like_jellyroll"/>
</dbReference>
<dbReference type="OrthoDB" id="7059163at2"/>